<dbReference type="HOGENOM" id="CLU_986964_0_0_1"/>
<dbReference type="InterPro" id="IPR002938">
    <property type="entry name" value="FAD-bd"/>
</dbReference>
<evidence type="ECO:0000256" key="5">
    <source>
        <dbReference type="ARBA" id="ARBA00023033"/>
    </source>
</evidence>
<dbReference type="SUPFAM" id="SSF51905">
    <property type="entry name" value="FAD/NAD(P)-binding domain"/>
    <property type="match status" value="1"/>
</dbReference>
<accession>W9WFS3</accession>
<keyword evidence="5" id="KW-0503">Monooxygenase</keyword>
<dbReference type="STRING" id="1182543.W9WFS3"/>
<dbReference type="Proteomes" id="UP000019471">
    <property type="component" value="Unassembled WGS sequence"/>
</dbReference>
<dbReference type="PRINTS" id="PR00420">
    <property type="entry name" value="RNGMNOXGNASE"/>
</dbReference>
<dbReference type="PANTHER" id="PTHR13789">
    <property type="entry name" value="MONOOXYGENASE"/>
    <property type="match status" value="1"/>
</dbReference>
<proteinExistence type="inferred from homology"/>
<keyword evidence="4" id="KW-0560">Oxidoreductase</keyword>
<dbReference type="EMBL" id="AMGX01000026">
    <property type="protein sequence ID" value="EXJ63426.1"/>
    <property type="molecule type" value="Genomic_DNA"/>
</dbReference>
<dbReference type="GO" id="GO:0004497">
    <property type="term" value="F:monooxygenase activity"/>
    <property type="evidence" value="ECO:0007669"/>
    <property type="project" value="UniProtKB-KW"/>
</dbReference>
<dbReference type="Pfam" id="PF01494">
    <property type="entry name" value="FAD_binding_3"/>
    <property type="match status" value="1"/>
</dbReference>
<evidence type="ECO:0000259" key="6">
    <source>
        <dbReference type="Pfam" id="PF01494"/>
    </source>
</evidence>
<dbReference type="Gene3D" id="3.50.50.60">
    <property type="entry name" value="FAD/NAD(P)-binding domain"/>
    <property type="match status" value="1"/>
</dbReference>
<keyword evidence="8" id="KW-1185">Reference proteome</keyword>
<sequence>MEVVDYDPELPAIKFSDESWEVADWVVACDGVKSKAVRIVSGGETPPKATGMSAFSMVIPDEKMASVKEMFKENNLIREKFNKDNGTVWFIRGGDRRLVVWWTCRFGKIQAFDMLMPDNEKYASNEEWTARCDKVCSRVPPDTLHKGKLCMLGDALHPTPPFRAQGGSQSIEDAGALERIATNIVDKSDLPRRLEMLDRLRVSRYPCAQMISSVRQDDLNLDERYIEVPSQCRKWF</sequence>
<feature type="domain" description="FAD-binding" evidence="6">
    <location>
        <begin position="23"/>
        <end position="177"/>
    </location>
</feature>
<comment type="caution">
    <text evidence="7">The sequence shown here is derived from an EMBL/GenBank/DDBJ whole genome shotgun (WGS) entry which is preliminary data.</text>
</comment>
<evidence type="ECO:0000256" key="1">
    <source>
        <dbReference type="ARBA" id="ARBA00007992"/>
    </source>
</evidence>
<dbReference type="GO" id="GO:0071949">
    <property type="term" value="F:FAD binding"/>
    <property type="evidence" value="ECO:0007669"/>
    <property type="project" value="InterPro"/>
</dbReference>
<protein>
    <recommendedName>
        <fullName evidence="6">FAD-binding domain-containing protein</fullName>
    </recommendedName>
</protein>
<evidence type="ECO:0000313" key="8">
    <source>
        <dbReference type="Proteomes" id="UP000019471"/>
    </source>
</evidence>
<dbReference type="RefSeq" id="XP_007750237.1">
    <property type="nucleotide sequence ID" value="XM_007752047.1"/>
</dbReference>
<keyword evidence="3" id="KW-0274">FAD</keyword>
<gene>
    <name evidence="7" type="ORF">A1O5_11475</name>
</gene>
<evidence type="ECO:0000256" key="4">
    <source>
        <dbReference type="ARBA" id="ARBA00023002"/>
    </source>
</evidence>
<dbReference type="OrthoDB" id="9993796at2759"/>
<comment type="similarity">
    <text evidence="1">Belongs to the paxM FAD-dependent monooxygenase family.</text>
</comment>
<evidence type="ECO:0000313" key="7">
    <source>
        <dbReference type="EMBL" id="EXJ63426.1"/>
    </source>
</evidence>
<dbReference type="InterPro" id="IPR036188">
    <property type="entry name" value="FAD/NAD-bd_sf"/>
</dbReference>
<reference evidence="7 8" key="1">
    <citation type="submission" date="2013-03" db="EMBL/GenBank/DDBJ databases">
        <title>The Genome Sequence of Cladophialophora psammophila CBS 110553.</title>
        <authorList>
            <consortium name="The Broad Institute Genomics Platform"/>
            <person name="Cuomo C."/>
            <person name="de Hoog S."/>
            <person name="Gorbushina A."/>
            <person name="Walker B."/>
            <person name="Young S.K."/>
            <person name="Zeng Q."/>
            <person name="Gargeya S."/>
            <person name="Fitzgerald M."/>
            <person name="Haas B."/>
            <person name="Abouelleil A."/>
            <person name="Allen A.W."/>
            <person name="Alvarado L."/>
            <person name="Arachchi H.M."/>
            <person name="Berlin A.M."/>
            <person name="Chapman S.B."/>
            <person name="Gainer-Dewar J."/>
            <person name="Goldberg J."/>
            <person name="Griggs A."/>
            <person name="Gujja S."/>
            <person name="Hansen M."/>
            <person name="Howarth C."/>
            <person name="Imamovic A."/>
            <person name="Ireland A."/>
            <person name="Larimer J."/>
            <person name="McCowan C."/>
            <person name="Murphy C."/>
            <person name="Pearson M."/>
            <person name="Poon T.W."/>
            <person name="Priest M."/>
            <person name="Roberts A."/>
            <person name="Saif S."/>
            <person name="Shea T."/>
            <person name="Sisk P."/>
            <person name="Sykes S."/>
            <person name="Wortman J."/>
            <person name="Nusbaum C."/>
            <person name="Birren B."/>
        </authorList>
    </citation>
    <scope>NUCLEOTIDE SEQUENCE [LARGE SCALE GENOMIC DNA]</scope>
    <source>
        <strain evidence="7 8">CBS 110553</strain>
    </source>
</reference>
<dbReference type="PANTHER" id="PTHR13789:SF215">
    <property type="entry name" value="FAD-BINDING DOMAIN-CONTAINING PROTEIN-RELATED"/>
    <property type="match status" value="1"/>
</dbReference>
<dbReference type="InterPro" id="IPR050493">
    <property type="entry name" value="FAD-dep_Monooxygenase_BioMet"/>
</dbReference>
<dbReference type="AlphaFoldDB" id="W9WFS3"/>
<evidence type="ECO:0000256" key="2">
    <source>
        <dbReference type="ARBA" id="ARBA00022630"/>
    </source>
</evidence>
<dbReference type="GeneID" id="19196164"/>
<evidence type="ECO:0000256" key="3">
    <source>
        <dbReference type="ARBA" id="ARBA00022827"/>
    </source>
</evidence>
<keyword evidence="2" id="KW-0285">Flavoprotein</keyword>
<organism evidence="7 8">
    <name type="scientific">Cladophialophora psammophila CBS 110553</name>
    <dbReference type="NCBI Taxonomy" id="1182543"/>
    <lineage>
        <taxon>Eukaryota</taxon>
        <taxon>Fungi</taxon>
        <taxon>Dikarya</taxon>
        <taxon>Ascomycota</taxon>
        <taxon>Pezizomycotina</taxon>
        <taxon>Eurotiomycetes</taxon>
        <taxon>Chaetothyriomycetidae</taxon>
        <taxon>Chaetothyriales</taxon>
        <taxon>Herpotrichiellaceae</taxon>
        <taxon>Cladophialophora</taxon>
    </lineage>
</organism>
<name>W9WFS3_9EURO</name>